<dbReference type="Proteomes" id="UP001180825">
    <property type="component" value="Unassembled WGS sequence"/>
</dbReference>
<dbReference type="InterPro" id="IPR038610">
    <property type="entry name" value="FliK-like_C_sf"/>
</dbReference>
<feature type="compositionally biased region" description="Gly residues" evidence="4">
    <location>
        <begin position="370"/>
        <end position="379"/>
    </location>
</feature>
<evidence type="ECO:0000256" key="4">
    <source>
        <dbReference type="SAM" id="MobiDB-lite"/>
    </source>
</evidence>
<feature type="region of interest" description="Disordered" evidence="4">
    <location>
        <begin position="346"/>
        <end position="400"/>
    </location>
</feature>
<dbReference type="Gene3D" id="3.30.750.140">
    <property type="match status" value="1"/>
</dbReference>
<feature type="compositionally biased region" description="Polar residues" evidence="4">
    <location>
        <begin position="64"/>
        <end position="73"/>
    </location>
</feature>
<dbReference type="InterPro" id="IPR021136">
    <property type="entry name" value="Flagellar_hook_control-like_C"/>
</dbReference>
<keyword evidence="6" id="KW-0969">Cilium</keyword>
<reference evidence="6 7" key="1">
    <citation type="submission" date="2023-07" db="EMBL/GenBank/DDBJ databases">
        <title>Sorghum-associated microbial communities from plants grown in Nebraska, USA.</title>
        <authorList>
            <person name="Schachtman D."/>
        </authorList>
    </citation>
    <scope>NUCLEOTIDE SEQUENCE [LARGE SCALE GENOMIC DNA]</scope>
    <source>
        <strain evidence="6 7">BE316</strain>
    </source>
</reference>
<keyword evidence="3" id="KW-1005">Bacterial flagellum biogenesis</keyword>
<dbReference type="PANTHER" id="PTHR37533:SF2">
    <property type="entry name" value="FLAGELLAR HOOK-LENGTH CONTROL PROTEIN"/>
    <property type="match status" value="1"/>
</dbReference>
<dbReference type="PRINTS" id="PR01007">
    <property type="entry name" value="FLGHOOKFLIK"/>
</dbReference>
<feature type="region of interest" description="Disordered" evidence="4">
    <location>
        <begin position="1"/>
        <end position="224"/>
    </location>
</feature>
<evidence type="ECO:0000256" key="2">
    <source>
        <dbReference type="ARBA" id="ARBA00009149"/>
    </source>
</evidence>
<evidence type="ECO:0000256" key="3">
    <source>
        <dbReference type="ARBA" id="ARBA00022795"/>
    </source>
</evidence>
<feature type="compositionally biased region" description="Low complexity" evidence="4">
    <location>
        <begin position="141"/>
        <end position="156"/>
    </location>
</feature>
<dbReference type="EMBL" id="JAVDXV010000008">
    <property type="protein sequence ID" value="MDR7334969.1"/>
    <property type="molecule type" value="Genomic_DNA"/>
</dbReference>
<accession>A0ABU2ACP0</accession>
<sequence>MISSAQNLPSKPAMPPAAMPAPATPATGPSFAQFLTDQSAPPPSTEGDDAATTSEGVDEGDIATRNTAANRRNGQPRLAAPQRAPEASAKTAAPTDKIDTRPAADVKAATDEDPDADTPELAEFTQLIGLTPAPTLPTPAPVTTDAAASALPANADDAARERTDGRRLALGDTGRSVETADSSRPAVDTRADSKPAPRAAPQVASTESLQKAAETPVSATAARQEATAPSFANMLAQSLPAPVVRADAQPAPVPQAAVQAPLNSPAFAPEMGTRVSLMAVDGVQRAELQLNPAEMGPVTVEIVVDGSQAQVSFQAAQAETRQVLEQCLPDLAAALQGQGLTLSGGGVFQQSARDNGHGDGQPGNANASGDGRGTPGGQVGEPAASSAPVRRSVGLLDTFA</sequence>
<name>A0ABU2ACP0_9BURK</name>
<feature type="compositionally biased region" description="Pro residues" evidence="4">
    <location>
        <begin position="12"/>
        <end position="23"/>
    </location>
</feature>
<feature type="domain" description="Flagellar hook-length control protein-like C-terminal" evidence="5">
    <location>
        <begin position="274"/>
        <end position="354"/>
    </location>
</feature>
<keyword evidence="6" id="KW-0282">Flagellum</keyword>
<dbReference type="InterPro" id="IPR052563">
    <property type="entry name" value="FliK"/>
</dbReference>
<comment type="similarity">
    <text evidence="2">Belongs to the FliK family.</text>
</comment>
<evidence type="ECO:0000313" key="7">
    <source>
        <dbReference type="Proteomes" id="UP001180825"/>
    </source>
</evidence>
<keyword evidence="6" id="KW-0966">Cell projection</keyword>
<protein>
    <submittedName>
        <fullName evidence="6">Flagellar hook-length control protein FliK</fullName>
    </submittedName>
</protein>
<evidence type="ECO:0000313" key="6">
    <source>
        <dbReference type="EMBL" id="MDR7334969.1"/>
    </source>
</evidence>
<feature type="compositionally biased region" description="Acidic residues" evidence="4">
    <location>
        <begin position="111"/>
        <end position="120"/>
    </location>
</feature>
<gene>
    <name evidence="6" type="ORF">J2X21_004133</name>
</gene>
<dbReference type="InterPro" id="IPR001635">
    <property type="entry name" value="Flag_hook_Flik"/>
</dbReference>
<dbReference type="Pfam" id="PF02120">
    <property type="entry name" value="Flg_hook"/>
    <property type="match status" value="1"/>
</dbReference>
<proteinExistence type="inferred from homology"/>
<evidence type="ECO:0000256" key="1">
    <source>
        <dbReference type="ARBA" id="ARBA00003944"/>
    </source>
</evidence>
<feature type="compositionally biased region" description="Basic and acidic residues" evidence="4">
    <location>
        <begin position="157"/>
        <end position="169"/>
    </location>
</feature>
<comment type="caution">
    <text evidence="6">The sequence shown here is derived from an EMBL/GenBank/DDBJ whole genome shotgun (WGS) entry which is preliminary data.</text>
</comment>
<feature type="compositionally biased region" description="Basic and acidic residues" evidence="4">
    <location>
        <begin position="96"/>
        <end position="110"/>
    </location>
</feature>
<evidence type="ECO:0000259" key="5">
    <source>
        <dbReference type="Pfam" id="PF02120"/>
    </source>
</evidence>
<dbReference type="CDD" id="cd17470">
    <property type="entry name" value="T3SS_Flik_C"/>
    <property type="match status" value="1"/>
</dbReference>
<comment type="function">
    <text evidence="1">Controls the length of the flagellar hook.</text>
</comment>
<dbReference type="PANTHER" id="PTHR37533">
    <property type="entry name" value="FLAGELLAR HOOK-LENGTH CONTROL PROTEIN"/>
    <property type="match status" value="1"/>
</dbReference>
<keyword evidence="7" id="KW-1185">Reference proteome</keyword>
<organism evidence="6 7">
    <name type="scientific">Roseateles asaccharophilus</name>
    <dbReference type="NCBI Taxonomy" id="582607"/>
    <lineage>
        <taxon>Bacteria</taxon>
        <taxon>Pseudomonadati</taxon>
        <taxon>Pseudomonadota</taxon>
        <taxon>Betaproteobacteria</taxon>
        <taxon>Burkholderiales</taxon>
        <taxon>Sphaerotilaceae</taxon>
        <taxon>Roseateles</taxon>
    </lineage>
</organism>
<dbReference type="RefSeq" id="WP_310331704.1">
    <property type="nucleotide sequence ID" value="NZ_JAVDXV010000008.1"/>
</dbReference>